<evidence type="ECO:0000259" key="4">
    <source>
        <dbReference type="Pfam" id="PF01648"/>
    </source>
</evidence>
<accession>A0ABS6HBD2</accession>
<comment type="caution">
    <text evidence="5">The sequence shown here is derived from an EMBL/GenBank/DDBJ whole genome shotgun (WGS) entry which is preliminary data.</text>
</comment>
<dbReference type="PANTHER" id="PTHR12215:SF10">
    <property type="entry name" value="L-AMINOADIPATE-SEMIALDEHYDE DEHYDROGENASE-PHOSPHOPANTETHEINYL TRANSFERASE"/>
    <property type="match status" value="1"/>
</dbReference>
<proteinExistence type="inferred from homology"/>
<dbReference type="Proteomes" id="UP000689967">
    <property type="component" value="Unassembled WGS sequence"/>
</dbReference>
<keyword evidence="2 5" id="KW-0808">Transferase</keyword>
<evidence type="ECO:0000256" key="3">
    <source>
        <dbReference type="SAM" id="MobiDB-lite"/>
    </source>
</evidence>
<feature type="domain" description="4'-phosphopantetheinyl transferase" evidence="4">
    <location>
        <begin position="109"/>
        <end position="183"/>
    </location>
</feature>
<evidence type="ECO:0000256" key="1">
    <source>
        <dbReference type="ARBA" id="ARBA00010990"/>
    </source>
</evidence>
<comment type="similarity">
    <text evidence="1">Belongs to the P-Pant transferase superfamily. Gsp/Sfp/HetI/AcpT family.</text>
</comment>
<dbReference type="PANTHER" id="PTHR12215">
    <property type="entry name" value="PHOSPHOPANTETHEINE TRANSFERASE"/>
    <property type="match status" value="1"/>
</dbReference>
<evidence type="ECO:0000313" key="5">
    <source>
        <dbReference type="EMBL" id="MBU8544630.1"/>
    </source>
</evidence>
<sequence>MRRGAVRLRWLMPETADATTLAAWHATLDAGEQARAASFRAEVDRRAYVAAHALARAMLEQAGGLPAAAWRFARGPQGRPEPDPPNGLRFSLSHTRGLVACAVTLTDDIGLDVEDLARPPASPGLAERYFAPQEAALLAALPPEQRHEAFLRLWTLKEAYVKATGEGISAGLDRFAFTLDPPRLAFAPGGTVPWRVLQWQPTPGHVLALALRRSPAATAVPALPARQSRTDPPAAPAAKRSSPPPA</sequence>
<dbReference type="EMBL" id="JAERQM010000003">
    <property type="protein sequence ID" value="MBU8544630.1"/>
    <property type="molecule type" value="Genomic_DNA"/>
</dbReference>
<dbReference type="Pfam" id="PF01648">
    <property type="entry name" value="ACPS"/>
    <property type="match status" value="1"/>
</dbReference>
<evidence type="ECO:0000256" key="2">
    <source>
        <dbReference type="ARBA" id="ARBA00022679"/>
    </source>
</evidence>
<dbReference type="GO" id="GO:0016740">
    <property type="term" value="F:transferase activity"/>
    <property type="evidence" value="ECO:0007669"/>
    <property type="project" value="UniProtKB-KW"/>
</dbReference>
<dbReference type="InterPro" id="IPR008278">
    <property type="entry name" value="4-PPantetheinyl_Trfase_dom"/>
</dbReference>
<dbReference type="InterPro" id="IPR050559">
    <property type="entry name" value="P-Pant_transferase_sf"/>
</dbReference>
<keyword evidence="6" id="KW-1185">Reference proteome</keyword>
<gene>
    <name evidence="5" type="ORF">JJQ90_12990</name>
</gene>
<protein>
    <submittedName>
        <fullName evidence="5">4'-phosphopantetheinyl transferase superfamily protein</fullName>
    </submittedName>
</protein>
<feature type="compositionally biased region" description="Low complexity" evidence="3">
    <location>
        <begin position="236"/>
        <end position="246"/>
    </location>
</feature>
<organism evidence="5 6">
    <name type="scientific">Falsiroseomonas oleicola</name>
    <dbReference type="NCBI Taxonomy" id="2801474"/>
    <lineage>
        <taxon>Bacteria</taxon>
        <taxon>Pseudomonadati</taxon>
        <taxon>Pseudomonadota</taxon>
        <taxon>Alphaproteobacteria</taxon>
        <taxon>Acetobacterales</taxon>
        <taxon>Roseomonadaceae</taxon>
        <taxon>Falsiroseomonas</taxon>
    </lineage>
</organism>
<reference evidence="5 6" key="1">
    <citation type="submission" date="2021-01" db="EMBL/GenBank/DDBJ databases">
        <title>Roseomonas sp. nov, a bacterium isolated from an oil production mixture in Yumen Oilfield.</title>
        <authorList>
            <person name="Wu D."/>
        </authorList>
    </citation>
    <scope>NUCLEOTIDE SEQUENCE [LARGE SCALE GENOMIC DNA]</scope>
    <source>
        <strain evidence="5 6">ROY-5-3</strain>
    </source>
</reference>
<name>A0ABS6HBD2_9PROT</name>
<evidence type="ECO:0000313" key="6">
    <source>
        <dbReference type="Proteomes" id="UP000689967"/>
    </source>
</evidence>
<feature type="region of interest" description="Disordered" evidence="3">
    <location>
        <begin position="219"/>
        <end position="246"/>
    </location>
</feature>
<dbReference type="RefSeq" id="WP_216876005.1">
    <property type="nucleotide sequence ID" value="NZ_JAERQM010000003.1"/>
</dbReference>